<protein>
    <recommendedName>
        <fullName evidence="3">Blue-light-activated histidine kinase</fullName>
        <ecNumber evidence="2">2.7.13.3</ecNumber>
    </recommendedName>
</protein>
<dbReference type="GO" id="GO:0004673">
    <property type="term" value="F:protein histidine kinase activity"/>
    <property type="evidence" value="ECO:0007669"/>
    <property type="project" value="UniProtKB-EC"/>
</dbReference>
<dbReference type="InterPro" id="IPR000014">
    <property type="entry name" value="PAS"/>
</dbReference>
<dbReference type="SMART" id="SM00911">
    <property type="entry name" value="HWE_HK"/>
    <property type="match status" value="1"/>
</dbReference>
<comment type="catalytic activity">
    <reaction evidence="1">
        <text>ATP + protein L-histidine = ADP + protein N-phospho-L-histidine.</text>
        <dbReference type="EC" id="2.7.13.3"/>
    </reaction>
</comment>
<evidence type="ECO:0000256" key="7">
    <source>
        <dbReference type="ARBA" id="ARBA00022777"/>
    </source>
</evidence>
<evidence type="ECO:0000313" key="10">
    <source>
        <dbReference type="EMBL" id="KKB09787.1"/>
    </source>
</evidence>
<evidence type="ECO:0000256" key="8">
    <source>
        <dbReference type="ARBA" id="ARBA00022840"/>
    </source>
</evidence>
<evidence type="ECO:0000256" key="5">
    <source>
        <dbReference type="ARBA" id="ARBA00022679"/>
    </source>
</evidence>
<dbReference type="PANTHER" id="PTHR41523:SF8">
    <property type="entry name" value="ETHYLENE RESPONSE SENSOR PROTEIN"/>
    <property type="match status" value="1"/>
</dbReference>
<dbReference type="Gene3D" id="3.30.450.20">
    <property type="entry name" value="PAS domain"/>
    <property type="match status" value="1"/>
</dbReference>
<dbReference type="Pfam" id="PF13188">
    <property type="entry name" value="PAS_8"/>
    <property type="match status" value="1"/>
</dbReference>
<dbReference type="STRING" id="429727.VE26_07970"/>
<dbReference type="GO" id="GO:0005524">
    <property type="term" value="F:ATP binding"/>
    <property type="evidence" value="ECO:0007669"/>
    <property type="project" value="UniProtKB-KW"/>
</dbReference>
<evidence type="ECO:0000259" key="9">
    <source>
        <dbReference type="SMART" id="SM00911"/>
    </source>
</evidence>
<keyword evidence="11" id="KW-1185">Reference proteome</keyword>
<dbReference type="PATRIC" id="fig|429727.3.peg.1652"/>
<name>A0A0F5FNM3_9HYPH</name>
<dbReference type="PANTHER" id="PTHR41523">
    <property type="entry name" value="TWO-COMPONENT SYSTEM SENSOR PROTEIN"/>
    <property type="match status" value="1"/>
</dbReference>
<keyword evidence="7 10" id="KW-0418">Kinase</keyword>
<keyword evidence="5" id="KW-0808">Transferase</keyword>
<proteinExistence type="predicted"/>
<evidence type="ECO:0000313" key="11">
    <source>
        <dbReference type="Proteomes" id="UP000033649"/>
    </source>
</evidence>
<evidence type="ECO:0000256" key="3">
    <source>
        <dbReference type="ARBA" id="ARBA00021740"/>
    </source>
</evidence>
<dbReference type="Pfam" id="PF02518">
    <property type="entry name" value="HATPase_c"/>
    <property type="match status" value="1"/>
</dbReference>
<dbReference type="EMBL" id="JZEY01000054">
    <property type="protein sequence ID" value="KKB09787.1"/>
    <property type="molecule type" value="Genomic_DNA"/>
</dbReference>
<dbReference type="SUPFAM" id="SSF55874">
    <property type="entry name" value="ATPase domain of HSP90 chaperone/DNA topoisomerase II/histidine kinase"/>
    <property type="match status" value="1"/>
</dbReference>
<evidence type="ECO:0000256" key="4">
    <source>
        <dbReference type="ARBA" id="ARBA00022553"/>
    </source>
</evidence>
<dbReference type="Proteomes" id="UP000033649">
    <property type="component" value="Unassembled WGS sequence"/>
</dbReference>
<dbReference type="InterPro" id="IPR003594">
    <property type="entry name" value="HATPase_dom"/>
</dbReference>
<dbReference type="InterPro" id="IPR011102">
    <property type="entry name" value="Sig_transdc_His_kinase_HWE"/>
</dbReference>
<comment type="caution">
    <text evidence="10">The sequence shown here is derived from an EMBL/GenBank/DDBJ whole genome shotgun (WGS) entry which is preliminary data.</text>
</comment>
<dbReference type="SUPFAM" id="SSF55785">
    <property type="entry name" value="PYP-like sensor domain (PAS domain)"/>
    <property type="match status" value="1"/>
</dbReference>
<gene>
    <name evidence="10" type="ORF">VE26_07970</name>
</gene>
<dbReference type="InterPro" id="IPR011495">
    <property type="entry name" value="Sig_transdc_His_kin_sub2_dim/P"/>
</dbReference>
<evidence type="ECO:0000256" key="1">
    <source>
        <dbReference type="ARBA" id="ARBA00000085"/>
    </source>
</evidence>
<keyword evidence="4" id="KW-0597">Phosphoprotein</keyword>
<dbReference type="RefSeq" id="WP_046104478.1">
    <property type="nucleotide sequence ID" value="NZ_JZEY01000054.1"/>
</dbReference>
<dbReference type="InterPro" id="IPR036890">
    <property type="entry name" value="HATPase_C_sf"/>
</dbReference>
<dbReference type="Gene3D" id="3.30.565.10">
    <property type="entry name" value="Histidine kinase-like ATPase, C-terminal domain"/>
    <property type="match status" value="1"/>
</dbReference>
<keyword evidence="6" id="KW-0547">Nucleotide-binding</keyword>
<dbReference type="AlphaFoldDB" id="A0A0F5FNM3"/>
<dbReference type="Pfam" id="PF07568">
    <property type="entry name" value="HisKA_2"/>
    <property type="match status" value="1"/>
</dbReference>
<sequence>MTNQISPDAVEKFLETPDLADAFENERFRQFLDHMPFGVAVSEMSPQERIVYFNPAFAEYMKIDGSLVGKDWKALPECLASAESGQPLVEQIDNVEDHLGGFHGPSDVHIEAWSSLIEDDAGIAQFRMLAVVPMPSRNDALLSQITEKDTLLRELQHRVKNNLQMITALIRMEARQLPDESGDAFQRLAGRINSLALLYSALYDQNTEEGIDLGAYLGQVASAVMAAQAKEGIRLNLQVDTWPCSINVAMPTGLVVNELLTNALKHAFPDGEGGTIKLHALVDERGCKVIVADDGVGFSGDASWPKPGKLSALIVHSLRENAGASLDVQSAPGQGVSVEIFFARQRAEPEA</sequence>
<evidence type="ECO:0000256" key="2">
    <source>
        <dbReference type="ARBA" id="ARBA00012438"/>
    </source>
</evidence>
<organism evidence="10 11">
    <name type="scientific">Devosia chinhatensis</name>
    <dbReference type="NCBI Taxonomy" id="429727"/>
    <lineage>
        <taxon>Bacteria</taxon>
        <taxon>Pseudomonadati</taxon>
        <taxon>Pseudomonadota</taxon>
        <taxon>Alphaproteobacteria</taxon>
        <taxon>Hyphomicrobiales</taxon>
        <taxon>Devosiaceae</taxon>
        <taxon>Devosia</taxon>
    </lineage>
</organism>
<accession>A0A0F5FNM3</accession>
<reference evidence="10 11" key="1">
    <citation type="submission" date="2015-03" db="EMBL/GenBank/DDBJ databases">
        <authorList>
            <person name="Hassan Y."/>
            <person name="Lepp D."/>
            <person name="Li X.-Z."/>
            <person name="Zhou T."/>
        </authorList>
    </citation>
    <scope>NUCLEOTIDE SEQUENCE [LARGE SCALE GENOMIC DNA]</scope>
    <source>
        <strain evidence="10 11">IPL18</strain>
    </source>
</reference>
<dbReference type="EC" id="2.7.13.3" evidence="2"/>
<evidence type="ECO:0000256" key="6">
    <source>
        <dbReference type="ARBA" id="ARBA00022741"/>
    </source>
</evidence>
<dbReference type="InterPro" id="IPR035965">
    <property type="entry name" value="PAS-like_dom_sf"/>
</dbReference>
<keyword evidence="8" id="KW-0067">ATP-binding</keyword>
<feature type="domain" description="Signal transduction histidine kinase HWE region" evidence="9">
    <location>
        <begin position="154"/>
        <end position="241"/>
    </location>
</feature>